<gene>
    <name evidence="2" type="ORF">CHILSU_LOCUS3639</name>
</gene>
<sequence>MRQITSISKLQSPIAPFPPPPFPTDISPTRGDRWSNSAGPDDGRTAGGAVQLPAGAAVHHHPPQGPPPSPRRPIAKFNAKVMRDRVRLRAAMQERPAKRAGQPFRENDGIPRHVRSDDAFSTSCLNYATSRHITRLQIPPAVRLRSRDHLLPCNVRTDFYCHFRNQITPVSKLEVT</sequence>
<reference evidence="2" key="1">
    <citation type="submission" date="2021-12" db="EMBL/GenBank/DDBJ databases">
        <authorList>
            <person name="King R."/>
        </authorList>
    </citation>
    <scope>NUCLEOTIDE SEQUENCE</scope>
</reference>
<accession>A0ABN8B4H0</accession>
<proteinExistence type="predicted"/>
<feature type="region of interest" description="Disordered" evidence="1">
    <location>
        <begin position="1"/>
        <end position="74"/>
    </location>
</feature>
<feature type="compositionally biased region" description="Basic and acidic residues" evidence="1">
    <location>
        <begin position="105"/>
        <end position="115"/>
    </location>
</feature>
<feature type="region of interest" description="Disordered" evidence="1">
    <location>
        <begin position="92"/>
        <end position="115"/>
    </location>
</feature>
<protein>
    <submittedName>
        <fullName evidence="2">Uncharacterized protein</fullName>
    </submittedName>
</protein>
<evidence type="ECO:0000313" key="2">
    <source>
        <dbReference type="EMBL" id="CAH0400445.1"/>
    </source>
</evidence>
<evidence type="ECO:0000256" key="1">
    <source>
        <dbReference type="SAM" id="MobiDB-lite"/>
    </source>
</evidence>
<dbReference type="Proteomes" id="UP001153292">
    <property type="component" value="Chromosome 17"/>
</dbReference>
<dbReference type="EMBL" id="OU963910">
    <property type="protein sequence ID" value="CAH0400445.1"/>
    <property type="molecule type" value="Genomic_DNA"/>
</dbReference>
<name>A0ABN8B4H0_CHISP</name>
<organism evidence="2 3">
    <name type="scientific">Chilo suppressalis</name>
    <name type="common">Asiatic rice borer moth</name>
    <dbReference type="NCBI Taxonomy" id="168631"/>
    <lineage>
        <taxon>Eukaryota</taxon>
        <taxon>Metazoa</taxon>
        <taxon>Ecdysozoa</taxon>
        <taxon>Arthropoda</taxon>
        <taxon>Hexapoda</taxon>
        <taxon>Insecta</taxon>
        <taxon>Pterygota</taxon>
        <taxon>Neoptera</taxon>
        <taxon>Endopterygota</taxon>
        <taxon>Lepidoptera</taxon>
        <taxon>Glossata</taxon>
        <taxon>Ditrysia</taxon>
        <taxon>Pyraloidea</taxon>
        <taxon>Crambidae</taxon>
        <taxon>Crambinae</taxon>
        <taxon>Chilo</taxon>
    </lineage>
</organism>
<keyword evidence="3" id="KW-1185">Reference proteome</keyword>
<evidence type="ECO:0000313" key="3">
    <source>
        <dbReference type="Proteomes" id="UP001153292"/>
    </source>
</evidence>
<feature type="compositionally biased region" description="Polar residues" evidence="1">
    <location>
        <begin position="1"/>
        <end position="11"/>
    </location>
</feature>